<evidence type="ECO:0000259" key="2">
    <source>
        <dbReference type="Pfam" id="PF21631"/>
    </source>
</evidence>
<proteinExistence type="predicted"/>
<dbReference type="EMBL" id="JXXZ01000003">
    <property type="protein sequence ID" value="KJZ01419.1"/>
    <property type="molecule type" value="Genomic_DNA"/>
</dbReference>
<evidence type="ECO:0000313" key="3">
    <source>
        <dbReference type="EMBL" id="KJZ01419.1"/>
    </source>
</evidence>
<feature type="domain" description="A9CJY8-like N-terminal" evidence="2">
    <location>
        <begin position="14"/>
        <end position="50"/>
    </location>
</feature>
<protein>
    <submittedName>
        <fullName evidence="4">ACT domain-containing protein</fullName>
    </submittedName>
    <submittedName>
        <fullName evidence="3">Amino acid-binding protein</fullName>
    </submittedName>
</protein>
<dbReference type="Proteomes" id="UP000033664">
    <property type="component" value="Unassembled WGS sequence"/>
</dbReference>
<feature type="domain" description="CASTOR ACT" evidence="1">
    <location>
        <begin position="59"/>
        <end position="119"/>
    </location>
</feature>
<dbReference type="InterPro" id="IPR049447">
    <property type="entry name" value="A9CJY8-like_N"/>
</dbReference>
<reference evidence="4 6" key="2">
    <citation type="submission" date="2017-12" db="EMBL/GenBank/DDBJ databases">
        <authorList>
            <person name="Paulsen S."/>
            <person name="Gram L.K."/>
        </authorList>
    </citation>
    <scope>NUCLEOTIDE SEQUENCE [LARGE SCALE GENOMIC DNA]</scope>
    <source>
        <strain evidence="4 6">S2897</strain>
    </source>
</reference>
<dbReference type="STRING" id="151081.TW72_03855"/>
<dbReference type="InterPro" id="IPR027795">
    <property type="entry name" value="CASTOR_ACT_dom"/>
</dbReference>
<dbReference type="SUPFAM" id="SSF55021">
    <property type="entry name" value="ACT-like"/>
    <property type="match status" value="2"/>
</dbReference>
<accession>A0A0F4Q290</accession>
<evidence type="ECO:0000313" key="5">
    <source>
        <dbReference type="Proteomes" id="UP000033664"/>
    </source>
</evidence>
<comment type="caution">
    <text evidence="3">The sequence shown here is derived from an EMBL/GenBank/DDBJ whole genome shotgun (WGS) entry which is preliminary data.</text>
</comment>
<dbReference type="PATRIC" id="fig|151081.8.peg.878"/>
<sequence>MAKQTLQLLANDFTIHSFESTSEIPKAITQSEFYFVAKTAEELSVVCNSDIELDSLEQEPGWVAFEVLGPLGFSLTGILSNISGVLAQANISIFAVSTFDTDYILVKRVQAKNAMSTLKKEGYTVRS</sequence>
<gene>
    <name evidence="4" type="ORF">CWC05_01540</name>
    <name evidence="3" type="ORF">TW72_03855</name>
</gene>
<dbReference type="Pfam" id="PF21631">
    <property type="entry name" value="A9CJY8-like_N"/>
    <property type="match status" value="1"/>
</dbReference>
<dbReference type="InterPro" id="IPR016540">
    <property type="entry name" value="UCP008459"/>
</dbReference>
<dbReference type="InterPro" id="IPR051719">
    <property type="entry name" value="CASTOR_mTORC1"/>
</dbReference>
<dbReference type="AlphaFoldDB" id="A0A0F4Q290"/>
<name>A0A0F4Q290_9GAMM</name>
<dbReference type="OrthoDB" id="5615858at2"/>
<reference evidence="4" key="4">
    <citation type="submission" date="2019-09" db="EMBL/GenBank/DDBJ databases">
        <title>Co-occurence of chitin degradation, pigmentation and bioactivity in marine Pseudoalteromonas.</title>
        <authorList>
            <person name="Sonnenschein E.C."/>
            <person name="Bech P.K."/>
        </authorList>
    </citation>
    <scope>NUCLEOTIDE SEQUENCE</scope>
    <source>
        <strain evidence="4">S2897</strain>
    </source>
</reference>
<keyword evidence="5" id="KW-1185">Reference proteome</keyword>
<dbReference type="eggNOG" id="COG3603">
    <property type="taxonomic scope" value="Bacteria"/>
</dbReference>
<dbReference type="Pfam" id="PF13840">
    <property type="entry name" value="ACT_7"/>
    <property type="match status" value="1"/>
</dbReference>
<dbReference type="PANTHER" id="PTHR31131:SF6">
    <property type="entry name" value="CASTOR ACT DOMAIN-CONTAINING PROTEIN"/>
    <property type="match status" value="1"/>
</dbReference>
<organism evidence="3 5">
    <name type="scientific">Pseudoalteromonas ruthenica</name>
    <dbReference type="NCBI Taxonomy" id="151081"/>
    <lineage>
        <taxon>Bacteria</taxon>
        <taxon>Pseudomonadati</taxon>
        <taxon>Pseudomonadota</taxon>
        <taxon>Gammaproteobacteria</taxon>
        <taxon>Alteromonadales</taxon>
        <taxon>Pseudoalteromonadaceae</taxon>
        <taxon>Pseudoalteromonas</taxon>
    </lineage>
</organism>
<evidence type="ECO:0000313" key="6">
    <source>
        <dbReference type="Proteomes" id="UP000305874"/>
    </source>
</evidence>
<dbReference type="PIRSF" id="PIRSF008459">
    <property type="entry name" value="UCP008459"/>
    <property type="match status" value="1"/>
</dbReference>
<dbReference type="EMBL" id="PNCG01000002">
    <property type="protein sequence ID" value="TMP88151.1"/>
    <property type="molecule type" value="Genomic_DNA"/>
</dbReference>
<dbReference type="RefSeq" id="WP_022943642.1">
    <property type="nucleotide sequence ID" value="NZ_CP023396.1"/>
</dbReference>
<dbReference type="GeneID" id="58227619"/>
<evidence type="ECO:0000313" key="4">
    <source>
        <dbReference type="EMBL" id="TMP88151.1"/>
    </source>
</evidence>
<dbReference type="Proteomes" id="UP000305874">
    <property type="component" value="Unassembled WGS sequence"/>
</dbReference>
<reference evidence="3 5" key="1">
    <citation type="journal article" date="2015" name="BMC Genomics">
        <title>Genome mining reveals unlocked bioactive potential of marine Gram-negative bacteria.</title>
        <authorList>
            <person name="Machado H."/>
            <person name="Sonnenschein E.C."/>
            <person name="Melchiorsen J."/>
            <person name="Gram L."/>
        </authorList>
    </citation>
    <scope>NUCLEOTIDE SEQUENCE [LARGE SCALE GENOMIC DNA]</scope>
    <source>
        <strain evidence="3 5">S3137</strain>
    </source>
</reference>
<dbReference type="InterPro" id="IPR045865">
    <property type="entry name" value="ACT-like_dom_sf"/>
</dbReference>
<dbReference type="PANTHER" id="PTHR31131">
    <property type="entry name" value="CHROMOSOME 1, WHOLE GENOME SHOTGUN SEQUENCE"/>
    <property type="match status" value="1"/>
</dbReference>
<reference evidence="6" key="3">
    <citation type="submission" date="2019-06" db="EMBL/GenBank/DDBJ databases">
        <title>Co-occurence of chitin degradation, pigmentation and bioactivity in marine Pseudoalteromonas.</title>
        <authorList>
            <person name="Sonnenschein E.C."/>
            <person name="Bech P.K."/>
        </authorList>
    </citation>
    <scope>NUCLEOTIDE SEQUENCE [LARGE SCALE GENOMIC DNA]</scope>
    <source>
        <strain evidence="6">S2897</strain>
    </source>
</reference>
<dbReference type="Gene3D" id="3.30.2130.10">
    <property type="entry name" value="VC0802-like"/>
    <property type="match status" value="1"/>
</dbReference>
<evidence type="ECO:0000259" key="1">
    <source>
        <dbReference type="Pfam" id="PF13840"/>
    </source>
</evidence>